<evidence type="ECO:0000256" key="1">
    <source>
        <dbReference type="SAM" id="Phobius"/>
    </source>
</evidence>
<dbReference type="STRING" id="1353952.A0A165G1W7"/>
<feature type="transmembrane region" description="Helical" evidence="1">
    <location>
        <begin position="214"/>
        <end position="233"/>
    </location>
</feature>
<keyword evidence="1" id="KW-0472">Membrane</keyword>
<dbReference type="OrthoDB" id="2756618at2759"/>
<gene>
    <name evidence="2" type="ORF">CALCODRAFT_496134</name>
</gene>
<dbReference type="AlphaFoldDB" id="A0A165G1W7"/>
<evidence type="ECO:0000313" key="3">
    <source>
        <dbReference type="Proteomes" id="UP000076842"/>
    </source>
</evidence>
<keyword evidence="1" id="KW-1133">Transmembrane helix</keyword>
<feature type="transmembrane region" description="Helical" evidence="1">
    <location>
        <begin position="245"/>
        <end position="263"/>
    </location>
</feature>
<reference evidence="2 3" key="1">
    <citation type="journal article" date="2016" name="Mol. Biol. Evol.">
        <title>Comparative Genomics of Early-Diverging Mushroom-Forming Fungi Provides Insights into the Origins of Lignocellulose Decay Capabilities.</title>
        <authorList>
            <person name="Nagy L.G."/>
            <person name="Riley R."/>
            <person name="Tritt A."/>
            <person name="Adam C."/>
            <person name="Daum C."/>
            <person name="Floudas D."/>
            <person name="Sun H."/>
            <person name="Yadav J.S."/>
            <person name="Pangilinan J."/>
            <person name="Larsson K.H."/>
            <person name="Matsuura K."/>
            <person name="Barry K."/>
            <person name="Labutti K."/>
            <person name="Kuo R."/>
            <person name="Ohm R.A."/>
            <person name="Bhattacharya S.S."/>
            <person name="Shirouzu T."/>
            <person name="Yoshinaga Y."/>
            <person name="Martin F.M."/>
            <person name="Grigoriev I.V."/>
            <person name="Hibbett D.S."/>
        </authorList>
    </citation>
    <scope>NUCLEOTIDE SEQUENCE [LARGE SCALE GENOMIC DNA]</scope>
    <source>
        <strain evidence="2 3">HHB12733</strain>
    </source>
</reference>
<name>A0A165G1W7_9BASI</name>
<keyword evidence="3" id="KW-1185">Reference proteome</keyword>
<feature type="transmembrane region" description="Helical" evidence="1">
    <location>
        <begin position="173"/>
        <end position="194"/>
    </location>
</feature>
<keyword evidence="1" id="KW-0812">Transmembrane</keyword>
<feature type="transmembrane region" description="Helical" evidence="1">
    <location>
        <begin position="104"/>
        <end position="126"/>
    </location>
</feature>
<feature type="transmembrane region" description="Helical" evidence="1">
    <location>
        <begin position="12"/>
        <end position="35"/>
    </location>
</feature>
<accession>A0A165G1W7</accession>
<proteinExistence type="predicted"/>
<protein>
    <submittedName>
        <fullName evidence="2">Uncharacterized protein</fullName>
    </submittedName>
</protein>
<dbReference type="EMBL" id="KV423963">
    <property type="protein sequence ID" value="KZT57498.1"/>
    <property type="molecule type" value="Genomic_DNA"/>
</dbReference>
<sequence>MSLLQTTPSAGPFAVTTLIGSYTSVALYGVSLALFSRAIGRFVERRRQGPAINPLFIVSSIFLVGLTTTDIVLLCHYTLVGVLYTPTGMGPDQYFENAGSPVQFARSVIGMTAILTGDAIMTYRAFIVWARRGVSVSVNIVLWLGTLACTLRSFQLEATAGTDILALLDIGRWGTAVFVLSLVQSTLATSLVVIRIWTVHRRSSEYSTSSFLPVLRALGEAGCLWTAFMAAYVTTTALDSPASGFMDQLTCPIASLTFFILVVQARSAPHDRTTPSLPPAGSSPTQITVQRNIDIHRGDERGDTAVIEDGEELRMKELDDSASSYLEA</sequence>
<organism evidence="2 3">
    <name type="scientific">Calocera cornea HHB12733</name>
    <dbReference type="NCBI Taxonomy" id="1353952"/>
    <lineage>
        <taxon>Eukaryota</taxon>
        <taxon>Fungi</taxon>
        <taxon>Dikarya</taxon>
        <taxon>Basidiomycota</taxon>
        <taxon>Agaricomycotina</taxon>
        <taxon>Dacrymycetes</taxon>
        <taxon>Dacrymycetales</taxon>
        <taxon>Dacrymycetaceae</taxon>
        <taxon>Calocera</taxon>
    </lineage>
</organism>
<feature type="transmembrane region" description="Helical" evidence="1">
    <location>
        <begin position="55"/>
        <end position="84"/>
    </location>
</feature>
<dbReference type="Proteomes" id="UP000076842">
    <property type="component" value="Unassembled WGS sequence"/>
</dbReference>
<evidence type="ECO:0000313" key="2">
    <source>
        <dbReference type="EMBL" id="KZT57498.1"/>
    </source>
</evidence>
<dbReference type="InParanoid" id="A0A165G1W7"/>
<feature type="transmembrane region" description="Helical" evidence="1">
    <location>
        <begin position="133"/>
        <end position="153"/>
    </location>
</feature>